<keyword evidence="1" id="KW-0732">Signal</keyword>
<dbReference type="EMBL" id="MKKU01000089">
    <property type="protein sequence ID" value="RNF25156.1"/>
    <property type="molecule type" value="Genomic_DNA"/>
</dbReference>
<evidence type="ECO:0000313" key="3">
    <source>
        <dbReference type="Proteomes" id="UP000284403"/>
    </source>
</evidence>
<dbReference type="RefSeq" id="XP_029230681.1">
    <property type="nucleotide sequence ID" value="XM_029369232.1"/>
</dbReference>
<dbReference type="GeneID" id="40315915"/>
<protein>
    <submittedName>
        <fullName evidence="2">Uncharacterized protein</fullName>
    </submittedName>
</protein>
<proteinExistence type="predicted"/>
<evidence type="ECO:0000313" key="2">
    <source>
        <dbReference type="EMBL" id="RNF25156.1"/>
    </source>
</evidence>
<reference evidence="2 3" key="1">
    <citation type="journal article" date="2018" name="BMC Genomics">
        <title>Genomic comparison of Trypanosoma conorhini and Trypanosoma rangeli to Trypanosoma cruzi strains of high and low virulence.</title>
        <authorList>
            <person name="Bradwell K.R."/>
            <person name="Koparde V.N."/>
            <person name="Matveyev A.V."/>
            <person name="Serrano M.G."/>
            <person name="Alves J.M."/>
            <person name="Parikh H."/>
            <person name="Huang B."/>
            <person name="Lee V."/>
            <person name="Espinosa-Alvarez O."/>
            <person name="Ortiz P.A."/>
            <person name="Costa-Martins A.G."/>
            <person name="Teixeira M.M."/>
            <person name="Buck G.A."/>
        </authorList>
    </citation>
    <scope>NUCLEOTIDE SEQUENCE [LARGE SCALE GENOMIC DNA]</scope>
    <source>
        <strain evidence="2 3">025E</strain>
    </source>
</reference>
<dbReference type="AlphaFoldDB" id="A0A3S5IUB5"/>
<gene>
    <name evidence="2" type="ORF">Tco025E_02304</name>
</gene>
<feature type="signal peptide" evidence="1">
    <location>
        <begin position="1"/>
        <end position="20"/>
    </location>
</feature>
<dbReference type="Proteomes" id="UP000284403">
    <property type="component" value="Unassembled WGS sequence"/>
</dbReference>
<feature type="chain" id="PRO_5018783077" evidence="1">
    <location>
        <begin position="21"/>
        <end position="313"/>
    </location>
</feature>
<sequence length="313" mass="33499">MIFRVFVVVALVCLAGTVEAVEGDIDCGTAKACYPWASGGVEDKVQVPCVRGKRLNLRFMLDVAAERRAAAGGKPVTAVYGFCPVVDELDVFTLFLASAVTTLNATGTYFALSHNIGRKYLSVYGFGMSNSTLFPQEGLSTGIVMVAESGNSVCGSPRSVALVHTLLLDIGLHRGLFNYIGARMASPPNATDNATSRASGAAKETAMQEDEVVVQPAMVGFRPTCNGNDECLFDSSSVCIGDKVGNKNCAKCYESPLDVTHQHLAVWASYYGTDAHGRPMRSGGLNPLNYRQFAGNRLFMELKKALDSLKLGW</sequence>
<keyword evidence="3" id="KW-1185">Reference proteome</keyword>
<dbReference type="OrthoDB" id="271973at2759"/>
<accession>A0A3S5IUB5</accession>
<evidence type="ECO:0000256" key="1">
    <source>
        <dbReference type="SAM" id="SignalP"/>
    </source>
</evidence>
<name>A0A3S5IUB5_9TRYP</name>
<comment type="caution">
    <text evidence="2">The sequence shown here is derived from an EMBL/GenBank/DDBJ whole genome shotgun (WGS) entry which is preliminary data.</text>
</comment>
<organism evidence="2 3">
    <name type="scientific">Trypanosoma conorhini</name>
    <dbReference type="NCBI Taxonomy" id="83891"/>
    <lineage>
        <taxon>Eukaryota</taxon>
        <taxon>Discoba</taxon>
        <taxon>Euglenozoa</taxon>
        <taxon>Kinetoplastea</taxon>
        <taxon>Metakinetoplastina</taxon>
        <taxon>Trypanosomatida</taxon>
        <taxon>Trypanosomatidae</taxon>
        <taxon>Trypanosoma</taxon>
    </lineage>
</organism>